<dbReference type="GO" id="GO:0005829">
    <property type="term" value="C:cytosol"/>
    <property type="evidence" value="ECO:0007669"/>
    <property type="project" value="TreeGrafter"/>
</dbReference>
<dbReference type="FunFam" id="3.30.1300.10:FF:000001">
    <property type="entry name" value="Pantothenate synthetase"/>
    <property type="match status" value="1"/>
</dbReference>
<evidence type="ECO:0000313" key="10">
    <source>
        <dbReference type="Proteomes" id="UP000094828"/>
    </source>
</evidence>
<feature type="binding site" evidence="8">
    <location>
        <position position="176"/>
    </location>
    <ligand>
        <name>ATP</name>
        <dbReference type="ChEBI" id="CHEBI:30616"/>
    </ligand>
</feature>
<keyword evidence="8" id="KW-0963">Cytoplasm</keyword>
<comment type="subunit">
    <text evidence="8">Homodimer.</text>
</comment>
<keyword evidence="5 8" id="KW-0547">Nucleotide-binding</keyword>
<evidence type="ECO:0000256" key="1">
    <source>
        <dbReference type="ARBA" id="ARBA00004990"/>
    </source>
</evidence>
<dbReference type="Gene3D" id="3.30.1300.10">
    <property type="entry name" value="Pantoate-beta-alanine ligase, C-terminal domain"/>
    <property type="match status" value="1"/>
</dbReference>
<comment type="catalytic activity">
    <reaction evidence="7 8">
        <text>(R)-pantoate + beta-alanine + ATP = (R)-pantothenate + AMP + diphosphate + H(+)</text>
        <dbReference type="Rhea" id="RHEA:10912"/>
        <dbReference type="ChEBI" id="CHEBI:15378"/>
        <dbReference type="ChEBI" id="CHEBI:15980"/>
        <dbReference type="ChEBI" id="CHEBI:29032"/>
        <dbReference type="ChEBI" id="CHEBI:30616"/>
        <dbReference type="ChEBI" id="CHEBI:33019"/>
        <dbReference type="ChEBI" id="CHEBI:57966"/>
        <dbReference type="ChEBI" id="CHEBI:456215"/>
        <dbReference type="EC" id="6.3.2.1"/>
    </reaction>
</comment>
<dbReference type="CDD" id="cd00560">
    <property type="entry name" value="PanC"/>
    <property type="match status" value="1"/>
</dbReference>
<feature type="binding site" evidence="8">
    <location>
        <begin position="184"/>
        <end position="187"/>
    </location>
    <ligand>
        <name>ATP</name>
        <dbReference type="ChEBI" id="CHEBI:30616"/>
    </ligand>
</feature>
<dbReference type="SUPFAM" id="SSF52374">
    <property type="entry name" value="Nucleotidylyl transferase"/>
    <property type="match status" value="1"/>
</dbReference>
<dbReference type="OrthoDB" id="9773087at2"/>
<comment type="function">
    <text evidence="8">Catalyzes the condensation of pantoate with beta-alanine in an ATP-dependent reaction via a pantoyl-adenylate intermediate.</text>
</comment>
<evidence type="ECO:0000256" key="2">
    <source>
        <dbReference type="ARBA" id="ARBA00009256"/>
    </source>
</evidence>
<feature type="binding site" evidence="8">
    <location>
        <begin position="147"/>
        <end position="150"/>
    </location>
    <ligand>
        <name>ATP</name>
        <dbReference type="ChEBI" id="CHEBI:30616"/>
    </ligand>
</feature>
<accession>A0A1C3E3X9</accession>
<comment type="subcellular location">
    <subcellularLocation>
        <location evidence="8">Cytoplasm</location>
    </subcellularLocation>
</comment>
<comment type="miscellaneous">
    <text evidence="8">The reaction proceeds by a bi uni uni bi ping pong mechanism.</text>
</comment>
<evidence type="ECO:0000256" key="8">
    <source>
        <dbReference type="HAMAP-Rule" id="MF_00158"/>
    </source>
</evidence>
<evidence type="ECO:0000313" key="9">
    <source>
        <dbReference type="EMBL" id="ODA27951.1"/>
    </source>
</evidence>
<evidence type="ECO:0000256" key="7">
    <source>
        <dbReference type="ARBA" id="ARBA00048258"/>
    </source>
</evidence>
<keyword evidence="6 8" id="KW-0067">ATP-binding</keyword>
<dbReference type="RefSeq" id="WP_068852930.1">
    <property type="nucleotide sequence ID" value="NZ_LYDR01000158.1"/>
</dbReference>
<dbReference type="EC" id="6.3.2.1" evidence="8"/>
<keyword evidence="10" id="KW-1185">Reference proteome</keyword>
<keyword evidence="3 8" id="KW-0436">Ligase</keyword>
<comment type="similarity">
    <text evidence="2 8">Belongs to the pantothenate synthetase family.</text>
</comment>
<dbReference type="Pfam" id="PF02569">
    <property type="entry name" value="Pantoate_ligase"/>
    <property type="match status" value="1"/>
</dbReference>
<dbReference type="GO" id="GO:0015940">
    <property type="term" value="P:pantothenate biosynthetic process"/>
    <property type="evidence" value="ECO:0007669"/>
    <property type="project" value="UniProtKB-UniRule"/>
</dbReference>
<dbReference type="NCBIfam" id="TIGR00018">
    <property type="entry name" value="panC"/>
    <property type="match status" value="1"/>
</dbReference>
<dbReference type="PANTHER" id="PTHR21299:SF1">
    <property type="entry name" value="PANTOATE--BETA-ALANINE LIGASE"/>
    <property type="match status" value="1"/>
</dbReference>
<keyword evidence="4 8" id="KW-0566">Pantothenate biosynthesis</keyword>
<reference evidence="9 10" key="1">
    <citation type="submission" date="2016-05" db="EMBL/GenBank/DDBJ databases">
        <title>Genomic and physiological characterization of Planctopirus sp. isolated from fresh water lake.</title>
        <authorList>
            <person name="Subhash Y."/>
            <person name="Ramana C."/>
        </authorList>
    </citation>
    <scope>NUCLEOTIDE SEQUENCE [LARGE SCALE GENOMIC DNA]</scope>
    <source>
        <strain evidence="9 10">JC280</strain>
    </source>
</reference>
<sequence>MRVVETIAECRKELSKLRQFGGRTGFVPTMGALHAGHVSLMEICRPQVEISVASIFVNPTQFAPTEDLSRYPRPLEHDLELCRASGVDLVFVPTVAEMYPPLSQTTVSVSSLTTLWEGRLRPTHFQGVTTVVTKLFNIVQPQFAFFGQKDYQQQAILRRMVQDLDQPVRIRTCSTIRESDGLAMSSRNAYLTSEQRSQATQIYRGLAKSENLWQAGERSPAVLENAIKTTIAEVPALDIDYVAIVDPETLKPLETIDTGAVALVACRLGTTRLIDNLLLGNAKQIVESD</sequence>
<dbReference type="GO" id="GO:0005524">
    <property type="term" value="F:ATP binding"/>
    <property type="evidence" value="ECO:0007669"/>
    <property type="project" value="UniProtKB-KW"/>
</dbReference>
<feature type="binding site" evidence="8">
    <location>
        <position position="153"/>
    </location>
    <ligand>
        <name>(R)-pantoate</name>
        <dbReference type="ChEBI" id="CHEBI:15980"/>
    </ligand>
</feature>
<dbReference type="HAMAP" id="MF_00158">
    <property type="entry name" value="PanC"/>
    <property type="match status" value="1"/>
</dbReference>
<feature type="active site" description="Proton donor" evidence="8">
    <location>
        <position position="37"/>
    </location>
</feature>
<dbReference type="GO" id="GO:0004592">
    <property type="term" value="F:pantoate-beta-alanine ligase activity"/>
    <property type="evidence" value="ECO:0007669"/>
    <property type="project" value="UniProtKB-UniRule"/>
</dbReference>
<gene>
    <name evidence="8" type="primary">panC</name>
    <name evidence="9" type="ORF">A6X21_13820</name>
</gene>
<evidence type="ECO:0000256" key="3">
    <source>
        <dbReference type="ARBA" id="ARBA00022598"/>
    </source>
</evidence>
<proteinExistence type="inferred from homology"/>
<dbReference type="Gene3D" id="3.40.50.620">
    <property type="entry name" value="HUPs"/>
    <property type="match status" value="1"/>
</dbReference>
<protein>
    <recommendedName>
        <fullName evidence="8">Pantothenate synthetase</fullName>
        <shortName evidence="8">PS</shortName>
        <ecNumber evidence="8">6.3.2.1</ecNumber>
    </recommendedName>
    <alternativeName>
        <fullName evidence="8">Pantoate--beta-alanine ligase</fullName>
    </alternativeName>
    <alternativeName>
        <fullName evidence="8">Pantoate-activating enzyme</fullName>
    </alternativeName>
</protein>
<dbReference type="InterPro" id="IPR042176">
    <property type="entry name" value="Pantoate_ligase_C"/>
</dbReference>
<dbReference type="InterPro" id="IPR014729">
    <property type="entry name" value="Rossmann-like_a/b/a_fold"/>
</dbReference>
<dbReference type="UniPathway" id="UPA00028">
    <property type="reaction ID" value="UER00005"/>
</dbReference>
<evidence type="ECO:0000256" key="5">
    <source>
        <dbReference type="ARBA" id="ARBA00022741"/>
    </source>
</evidence>
<name>A0A1C3E3X9_9PLAN</name>
<comment type="caution">
    <text evidence="9">The sequence shown here is derived from an EMBL/GenBank/DDBJ whole genome shotgun (WGS) entry which is preliminary data.</text>
</comment>
<organism evidence="9 10">
    <name type="scientific">Planctopirus hydrillae</name>
    <dbReference type="NCBI Taxonomy" id="1841610"/>
    <lineage>
        <taxon>Bacteria</taxon>
        <taxon>Pseudomonadati</taxon>
        <taxon>Planctomycetota</taxon>
        <taxon>Planctomycetia</taxon>
        <taxon>Planctomycetales</taxon>
        <taxon>Planctomycetaceae</taxon>
        <taxon>Planctopirus</taxon>
    </lineage>
</organism>
<feature type="binding site" evidence="8">
    <location>
        <begin position="30"/>
        <end position="37"/>
    </location>
    <ligand>
        <name>ATP</name>
        <dbReference type="ChEBI" id="CHEBI:30616"/>
    </ligand>
</feature>
<feature type="binding site" evidence="8">
    <location>
        <position position="61"/>
    </location>
    <ligand>
        <name>(R)-pantoate</name>
        <dbReference type="ChEBI" id="CHEBI:15980"/>
    </ligand>
</feature>
<evidence type="ECO:0000256" key="4">
    <source>
        <dbReference type="ARBA" id="ARBA00022655"/>
    </source>
</evidence>
<comment type="pathway">
    <text evidence="1 8">Cofactor biosynthesis; (R)-pantothenate biosynthesis; (R)-pantothenate from (R)-pantoate and beta-alanine: step 1/1.</text>
</comment>
<dbReference type="FunFam" id="3.40.50.620:FF:000013">
    <property type="entry name" value="Pantothenate synthetase"/>
    <property type="match status" value="1"/>
</dbReference>
<dbReference type="PANTHER" id="PTHR21299">
    <property type="entry name" value="CYTIDYLATE KINASE/PANTOATE-BETA-ALANINE LIGASE"/>
    <property type="match status" value="1"/>
</dbReference>
<dbReference type="STRING" id="1841610.A6X21_13820"/>
<dbReference type="Proteomes" id="UP000094828">
    <property type="component" value="Unassembled WGS sequence"/>
</dbReference>
<dbReference type="EMBL" id="LYDR01000158">
    <property type="protein sequence ID" value="ODA27951.1"/>
    <property type="molecule type" value="Genomic_DNA"/>
</dbReference>
<feature type="binding site" evidence="8">
    <location>
        <position position="61"/>
    </location>
    <ligand>
        <name>beta-alanine</name>
        <dbReference type="ChEBI" id="CHEBI:57966"/>
    </ligand>
</feature>
<dbReference type="InterPro" id="IPR003721">
    <property type="entry name" value="Pantoate_ligase"/>
</dbReference>
<dbReference type="AlphaFoldDB" id="A0A1C3E3X9"/>
<evidence type="ECO:0000256" key="6">
    <source>
        <dbReference type="ARBA" id="ARBA00022840"/>
    </source>
</evidence>